<dbReference type="EMBL" id="MAJZ01000510">
    <property type="protein sequence ID" value="OCH75793.1"/>
    <property type="molecule type" value="Genomic_DNA"/>
</dbReference>
<evidence type="ECO:0000256" key="2">
    <source>
        <dbReference type="ARBA" id="ARBA00022692"/>
    </source>
</evidence>
<dbReference type="GO" id="GO:0016020">
    <property type="term" value="C:membrane"/>
    <property type="evidence" value="ECO:0007669"/>
    <property type="project" value="UniProtKB-SubCell"/>
</dbReference>
<dbReference type="GO" id="GO:0007165">
    <property type="term" value="P:signal transduction"/>
    <property type="evidence" value="ECO:0007669"/>
    <property type="project" value="UniProtKB-KW"/>
</dbReference>
<feature type="domain" description="Methyl-accepting transducer" evidence="10">
    <location>
        <begin position="271"/>
        <end position="507"/>
    </location>
</feature>
<protein>
    <submittedName>
        <fullName evidence="12">Chemotaxis protein</fullName>
    </submittedName>
</protein>
<evidence type="ECO:0000259" key="11">
    <source>
        <dbReference type="PROSITE" id="PS50885"/>
    </source>
</evidence>
<dbReference type="InterPro" id="IPR004089">
    <property type="entry name" value="MCPsignal_dom"/>
</dbReference>
<evidence type="ECO:0000256" key="4">
    <source>
        <dbReference type="ARBA" id="ARBA00023136"/>
    </source>
</evidence>
<dbReference type="InterPro" id="IPR003660">
    <property type="entry name" value="HAMP_dom"/>
</dbReference>
<dbReference type="SMART" id="SM00304">
    <property type="entry name" value="HAMP"/>
    <property type="match status" value="1"/>
</dbReference>
<feature type="transmembrane region" description="Helical" evidence="9">
    <location>
        <begin position="12"/>
        <end position="30"/>
    </location>
</feature>
<dbReference type="CDD" id="cd06225">
    <property type="entry name" value="HAMP"/>
    <property type="match status" value="1"/>
</dbReference>
<dbReference type="PANTHER" id="PTHR32089:SF119">
    <property type="entry name" value="METHYL-ACCEPTING CHEMOTAXIS PROTEIN CTPL"/>
    <property type="match status" value="1"/>
</dbReference>
<dbReference type="SUPFAM" id="SSF58104">
    <property type="entry name" value="Methyl-accepting chemotaxis protein (MCP) signaling domain"/>
    <property type="match status" value="1"/>
</dbReference>
<evidence type="ECO:0000256" key="7">
    <source>
        <dbReference type="PROSITE-ProRule" id="PRU00284"/>
    </source>
</evidence>
<evidence type="ECO:0000256" key="9">
    <source>
        <dbReference type="SAM" id="Phobius"/>
    </source>
</evidence>
<name>A0A1B9QYJ6_9VIBR</name>
<feature type="region of interest" description="Disordered" evidence="8">
    <location>
        <begin position="314"/>
        <end position="336"/>
    </location>
</feature>
<feature type="compositionally biased region" description="Low complexity" evidence="8">
    <location>
        <begin position="318"/>
        <end position="336"/>
    </location>
</feature>
<evidence type="ECO:0000259" key="10">
    <source>
        <dbReference type="PROSITE" id="PS50111"/>
    </source>
</evidence>
<evidence type="ECO:0000256" key="6">
    <source>
        <dbReference type="ARBA" id="ARBA00029447"/>
    </source>
</evidence>
<feature type="domain" description="HAMP" evidence="11">
    <location>
        <begin position="212"/>
        <end position="266"/>
    </location>
</feature>
<keyword evidence="13" id="KW-1185">Reference proteome</keyword>
<dbReference type="Gene3D" id="1.10.287.950">
    <property type="entry name" value="Methyl-accepting chemotaxis protein"/>
    <property type="match status" value="1"/>
</dbReference>
<accession>A0A1B9QYJ6</accession>
<evidence type="ECO:0000256" key="1">
    <source>
        <dbReference type="ARBA" id="ARBA00004141"/>
    </source>
</evidence>
<gene>
    <name evidence="12" type="ORF">A6E14_10455</name>
</gene>
<dbReference type="CDD" id="cd11386">
    <property type="entry name" value="MCP_signal"/>
    <property type="match status" value="1"/>
</dbReference>
<dbReference type="AlphaFoldDB" id="A0A1B9QYJ6"/>
<comment type="caution">
    <text evidence="12">The sequence shown here is derived from an EMBL/GenBank/DDBJ whole genome shotgun (WGS) entry which is preliminary data.</text>
</comment>
<dbReference type="PANTHER" id="PTHR32089">
    <property type="entry name" value="METHYL-ACCEPTING CHEMOTAXIS PROTEIN MCPB"/>
    <property type="match status" value="1"/>
</dbReference>
<keyword evidence="2 9" id="KW-0812">Transmembrane</keyword>
<dbReference type="Proteomes" id="UP000093173">
    <property type="component" value="Unassembled WGS sequence"/>
</dbReference>
<dbReference type="RefSeq" id="WP_065576827.1">
    <property type="nucleotide sequence ID" value="NZ_JBNGCH010000510.1"/>
</dbReference>
<organism evidence="12 13">
    <name type="scientific">Vibrio genomosp. F10</name>
    <dbReference type="NCBI Taxonomy" id="723171"/>
    <lineage>
        <taxon>Bacteria</taxon>
        <taxon>Pseudomonadati</taxon>
        <taxon>Pseudomonadota</taxon>
        <taxon>Gammaproteobacteria</taxon>
        <taxon>Vibrionales</taxon>
        <taxon>Vibrionaceae</taxon>
        <taxon>Vibrio</taxon>
    </lineage>
</organism>
<comment type="subcellular location">
    <subcellularLocation>
        <location evidence="1">Membrane</location>
        <topology evidence="1">Multi-pass membrane protein</topology>
    </subcellularLocation>
</comment>
<comment type="similarity">
    <text evidence="6">Belongs to the methyl-accepting chemotaxis (MCP) protein family.</text>
</comment>
<keyword evidence="4 9" id="KW-0472">Membrane</keyword>
<dbReference type="PROSITE" id="PS50111">
    <property type="entry name" value="CHEMOTAXIS_TRANSDUC_2"/>
    <property type="match status" value="1"/>
</dbReference>
<sequence>MNRLSISQKISIPLFTILVVFIASTLLSVFQANKQEDLNTLLNQNVQPAMGSLENAYRDLYQVTVAAQGIARSQSSSEVQYHVAEFKDNAYKAVPRMRKVQNLFDIGFLPKGGESDLKELITATERWIKLYEPMINQPDNASDYLSNNEDKINAEFKVMRSSLKAISNQIEEKQNILRDDVKSSITSAKLTVETGLVIALIAGAIAFWMIKRFVITPLRSIEKAMAEIAQGDGDLSKRLEVTSQDELGRVANSFNQFVGKIHVTVEEVIISSNAVRADMENIKSLTQSIALFSSNQQQESELVATAVHEMQVTSSTVSDNANDAAQASSSANNEADQTSAILGQTVESMKSLSTEIDNASQVIHTLDTDVGNIVSILDVIRGIADQTNLLALNAAIEAARAGEQGRGFAVVADEVRSLASRTQESTGEIQSMIEKLQEGAKQAVNVMEASKESSNATIDTAGSAAESLDKIRHSIAQMNEMNTQIASAASQQSNVSNEVNENVQRIADNSYQMVEMVNSADNACMSLSEQCQKLDSLVAEFEV</sequence>
<proteinExistence type="inferred from homology"/>
<evidence type="ECO:0000256" key="3">
    <source>
        <dbReference type="ARBA" id="ARBA00022989"/>
    </source>
</evidence>
<dbReference type="PROSITE" id="PS50885">
    <property type="entry name" value="HAMP"/>
    <property type="match status" value="1"/>
</dbReference>
<reference evidence="13" key="1">
    <citation type="submission" date="2016-06" db="EMBL/GenBank/DDBJ databases">
        <authorList>
            <person name="Hehemann J.-H."/>
            <person name="Arevalo P."/>
            <person name="Datta M.S."/>
            <person name="Polz M.F."/>
        </authorList>
    </citation>
    <scope>NUCLEOTIDE SEQUENCE [LARGE SCALE GENOMIC DNA]</scope>
    <source>
        <strain evidence="13">9CSC122</strain>
    </source>
</reference>
<dbReference type="Pfam" id="PF00672">
    <property type="entry name" value="HAMP"/>
    <property type="match status" value="1"/>
</dbReference>
<dbReference type="FunFam" id="1.10.287.950:FF:000001">
    <property type="entry name" value="Methyl-accepting chemotaxis sensory transducer"/>
    <property type="match status" value="1"/>
</dbReference>
<dbReference type="Gene3D" id="6.10.340.10">
    <property type="match status" value="1"/>
</dbReference>
<dbReference type="GO" id="GO:0006935">
    <property type="term" value="P:chemotaxis"/>
    <property type="evidence" value="ECO:0007669"/>
    <property type="project" value="UniProtKB-ARBA"/>
</dbReference>
<evidence type="ECO:0000256" key="8">
    <source>
        <dbReference type="SAM" id="MobiDB-lite"/>
    </source>
</evidence>
<evidence type="ECO:0000313" key="13">
    <source>
        <dbReference type="Proteomes" id="UP000093173"/>
    </source>
</evidence>
<dbReference type="SMART" id="SM00283">
    <property type="entry name" value="MA"/>
    <property type="match status" value="1"/>
</dbReference>
<evidence type="ECO:0000313" key="12">
    <source>
        <dbReference type="EMBL" id="OCH75793.1"/>
    </source>
</evidence>
<keyword evidence="5 7" id="KW-0807">Transducer</keyword>
<evidence type="ECO:0000256" key="5">
    <source>
        <dbReference type="ARBA" id="ARBA00023224"/>
    </source>
</evidence>
<dbReference type="Pfam" id="PF00015">
    <property type="entry name" value="MCPsignal"/>
    <property type="match status" value="1"/>
</dbReference>
<feature type="transmembrane region" description="Helical" evidence="9">
    <location>
        <begin position="190"/>
        <end position="210"/>
    </location>
</feature>
<keyword evidence="3 9" id="KW-1133">Transmembrane helix</keyword>